<reference evidence="1" key="1">
    <citation type="journal article" date="2011" name="PLoS Biol.">
        <title>Gene gain and loss during evolution of obligate parasitism in the white rust pathogen of Arabidopsis thaliana.</title>
        <authorList>
            <person name="Kemen E."/>
            <person name="Gardiner A."/>
            <person name="Schultz-Larsen T."/>
            <person name="Kemen A.C."/>
            <person name="Balmuth A.L."/>
            <person name="Robert-Seilaniantz A."/>
            <person name="Bailey K."/>
            <person name="Holub E."/>
            <person name="Studholme D.J."/>
            <person name="Maclean D."/>
            <person name="Jones J.D."/>
        </authorList>
    </citation>
    <scope>NUCLEOTIDE SEQUENCE</scope>
</reference>
<dbReference type="EMBL" id="FR824215">
    <property type="protein sequence ID" value="CCA22835.1"/>
    <property type="molecule type" value="Genomic_DNA"/>
</dbReference>
<dbReference type="PANTHER" id="PTHR47150">
    <property type="entry name" value="OS12G0169200 PROTEIN"/>
    <property type="match status" value="1"/>
</dbReference>
<proteinExistence type="predicted"/>
<sequence length="173" mass="19743">MPGSHNDVNVLDRSHLFTDLTDGRAPSVSYRINGTHYSTGYYPADGIYPPWAKLVQTISNPQAKKKKFLLKQKNWREKMSSERSECCNPTCVILRHMAFDQEKDPDVLIFARSVQENITSSSTVVTTPNLSTDGAYTSFISRYKAIRSSELQYRLRNDLIKYLWARSGTQNAQ</sequence>
<evidence type="ECO:0000313" key="1">
    <source>
        <dbReference type="EMBL" id="CCA22835.1"/>
    </source>
</evidence>
<gene>
    <name evidence="1" type="primary">AlNc14C170G7971</name>
    <name evidence="1" type="ORF">ALNC14_089780</name>
</gene>
<dbReference type="PANTHER" id="PTHR47150:SF6">
    <property type="entry name" value="OS01G0872900 PROTEIN"/>
    <property type="match status" value="1"/>
</dbReference>
<reference evidence="1" key="2">
    <citation type="submission" date="2011-02" db="EMBL/GenBank/DDBJ databases">
        <authorList>
            <person name="MacLean D."/>
        </authorList>
    </citation>
    <scope>NUCLEOTIDE SEQUENCE</scope>
</reference>
<dbReference type="AlphaFoldDB" id="F0WNE4"/>
<dbReference type="InterPro" id="IPR006912">
    <property type="entry name" value="Harbinger_derived_prot"/>
</dbReference>
<accession>F0WNE4</accession>
<organism evidence="1">
    <name type="scientific">Albugo laibachii Nc14</name>
    <dbReference type="NCBI Taxonomy" id="890382"/>
    <lineage>
        <taxon>Eukaryota</taxon>
        <taxon>Sar</taxon>
        <taxon>Stramenopiles</taxon>
        <taxon>Oomycota</taxon>
        <taxon>Peronosporomycetes</taxon>
        <taxon>Albuginales</taxon>
        <taxon>Albuginaceae</taxon>
        <taxon>Albugo</taxon>
    </lineage>
</organism>
<name>F0WNE4_9STRA</name>
<dbReference type="Pfam" id="PF04827">
    <property type="entry name" value="Plant_tran"/>
    <property type="match status" value="1"/>
</dbReference>
<dbReference type="HOGENOM" id="CLU_012390_2_0_1"/>
<protein>
    <submittedName>
        <fullName evidence="1">Uncharacterized protein AlNc14C170G7971</fullName>
    </submittedName>
</protein>